<evidence type="ECO:0000313" key="3">
    <source>
        <dbReference type="Proteomes" id="UP000005240"/>
    </source>
</evidence>
<dbReference type="VEuPathDB" id="FungiDB:PTTG_26735"/>
<reference evidence="2 3" key="3">
    <citation type="journal article" date="2017" name="G3 (Bethesda)">
        <title>Comparative analysis highlights variable genome content of wheat rusts and divergence of the mating loci.</title>
        <authorList>
            <person name="Cuomo C.A."/>
            <person name="Bakkeren G."/>
            <person name="Khalil H.B."/>
            <person name="Panwar V."/>
            <person name="Joly D."/>
            <person name="Linning R."/>
            <person name="Sakthikumar S."/>
            <person name="Song X."/>
            <person name="Adiconis X."/>
            <person name="Fan L."/>
            <person name="Goldberg J.M."/>
            <person name="Levin J.Z."/>
            <person name="Young S."/>
            <person name="Zeng Q."/>
            <person name="Anikster Y."/>
            <person name="Bruce M."/>
            <person name="Wang M."/>
            <person name="Yin C."/>
            <person name="McCallum B."/>
            <person name="Szabo L.J."/>
            <person name="Hulbert S."/>
            <person name="Chen X."/>
            <person name="Fellers J.P."/>
        </authorList>
    </citation>
    <scope>NUCLEOTIDE SEQUENCE</scope>
    <source>
        <strain evidence="2">isolate 1-1 / race 1 (BBBD)</strain>
        <strain evidence="3">Isolate 1-1 / race 1 (BBBD)</strain>
    </source>
</reference>
<gene>
    <name evidence="1" type="ORF">PTTG_26735</name>
</gene>
<evidence type="ECO:0000313" key="1">
    <source>
        <dbReference type="EMBL" id="OAV95192.1"/>
    </source>
</evidence>
<dbReference type="Proteomes" id="UP000005240">
    <property type="component" value="Unassembled WGS sequence"/>
</dbReference>
<organism evidence="1">
    <name type="scientific">Puccinia triticina (isolate 1-1 / race 1 (BBBD))</name>
    <name type="common">Brown leaf rust fungus</name>
    <dbReference type="NCBI Taxonomy" id="630390"/>
    <lineage>
        <taxon>Eukaryota</taxon>
        <taxon>Fungi</taxon>
        <taxon>Dikarya</taxon>
        <taxon>Basidiomycota</taxon>
        <taxon>Pucciniomycotina</taxon>
        <taxon>Pucciniomycetes</taxon>
        <taxon>Pucciniales</taxon>
        <taxon>Pucciniaceae</taxon>
        <taxon>Puccinia</taxon>
    </lineage>
</organism>
<dbReference type="EnsemblFungi" id="PTTG_26735-t43_1">
    <property type="protein sequence ID" value="PTTG_26735-t43_1-p1"/>
    <property type="gene ID" value="PTTG_26735"/>
</dbReference>
<reference evidence="1" key="2">
    <citation type="submission" date="2016-05" db="EMBL/GenBank/DDBJ databases">
        <title>Comparative analysis highlights variable genome content of wheat rusts and divergence of the mating loci.</title>
        <authorList>
            <person name="Cuomo C.A."/>
            <person name="Bakkeren G."/>
            <person name="Szabo L."/>
            <person name="Khalil H."/>
            <person name="Joly D."/>
            <person name="Goldberg J."/>
            <person name="Young S."/>
            <person name="Zeng Q."/>
            <person name="Fellers J."/>
        </authorList>
    </citation>
    <scope>NUCLEOTIDE SEQUENCE [LARGE SCALE GENOMIC DNA]</scope>
    <source>
        <strain evidence="1">1-1 BBBD Race 1</strain>
    </source>
</reference>
<dbReference type="AlphaFoldDB" id="A0A180GSB4"/>
<dbReference type="OrthoDB" id="10667439at2759"/>
<dbReference type="EMBL" id="ADAS02000031">
    <property type="protein sequence ID" value="OAV95192.1"/>
    <property type="molecule type" value="Genomic_DNA"/>
</dbReference>
<accession>A0A180GSB4</accession>
<name>A0A180GSB4_PUCT1</name>
<evidence type="ECO:0000313" key="2">
    <source>
        <dbReference type="EnsemblFungi" id="PTTG_26735-t43_1-p1"/>
    </source>
</evidence>
<sequence length="252" mass="27993">MTVTPLHVINPFSSNFQAVFVKSNMYPVWPLPENLLFVQASIRPDFLKFEGAVIIRHMVNIFAANDLNCNNYTVNLRPTFIAALNGEPHALSRKQQLQVGLIAPCLGEMGGNLTVSEAYVVCGNVKMDYSGCVFFDNNPLLARKRYPVVCPYPVNRLIISGQGSVKGVSDIWDYNLNVVGHHEVTVEVLCEESSVGLEIQLFVKPNDMPSELLQNFTPGAQVFFRGYLGSSLSEGKQLRVEVLSHGDVRRGY</sequence>
<reference evidence="1" key="1">
    <citation type="submission" date="2009-11" db="EMBL/GenBank/DDBJ databases">
        <authorList>
            <consortium name="The Broad Institute Genome Sequencing Platform"/>
            <person name="Ward D."/>
            <person name="Feldgarden M."/>
            <person name="Earl A."/>
            <person name="Young S.K."/>
            <person name="Zeng Q."/>
            <person name="Koehrsen M."/>
            <person name="Alvarado L."/>
            <person name="Berlin A."/>
            <person name="Bochicchio J."/>
            <person name="Borenstein D."/>
            <person name="Chapman S.B."/>
            <person name="Chen Z."/>
            <person name="Engels R."/>
            <person name="Freedman E."/>
            <person name="Gellesch M."/>
            <person name="Goldberg J."/>
            <person name="Griggs A."/>
            <person name="Gujja S."/>
            <person name="Heilman E."/>
            <person name="Heiman D."/>
            <person name="Hepburn T."/>
            <person name="Howarth C."/>
            <person name="Jen D."/>
            <person name="Larson L."/>
            <person name="Lewis B."/>
            <person name="Mehta T."/>
            <person name="Park D."/>
            <person name="Pearson M."/>
            <person name="Roberts A."/>
            <person name="Saif S."/>
            <person name="Shea T."/>
            <person name="Shenoy N."/>
            <person name="Sisk P."/>
            <person name="Stolte C."/>
            <person name="Sykes S."/>
            <person name="Thomson T."/>
            <person name="Walk T."/>
            <person name="White J."/>
            <person name="Yandava C."/>
            <person name="Izard J."/>
            <person name="Baranova O.V."/>
            <person name="Blanton J.M."/>
            <person name="Tanner A.C."/>
            <person name="Dewhirst F.E."/>
            <person name="Haas B."/>
            <person name="Nusbaum C."/>
            <person name="Birren B."/>
        </authorList>
    </citation>
    <scope>NUCLEOTIDE SEQUENCE [LARGE SCALE GENOMIC DNA]</scope>
    <source>
        <strain evidence="1">1-1 BBBD Race 1</strain>
    </source>
</reference>
<proteinExistence type="predicted"/>
<protein>
    <submittedName>
        <fullName evidence="1 2">Uncharacterized protein</fullName>
    </submittedName>
</protein>
<reference evidence="2" key="4">
    <citation type="submission" date="2025-05" db="UniProtKB">
        <authorList>
            <consortium name="EnsemblFungi"/>
        </authorList>
    </citation>
    <scope>IDENTIFICATION</scope>
    <source>
        <strain evidence="2">isolate 1-1 / race 1 (BBBD)</strain>
    </source>
</reference>
<keyword evidence="3" id="KW-1185">Reference proteome</keyword>